<dbReference type="Pfam" id="PF02594">
    <property type="entry name" value="DUF167"/>
    <property type="match status" value="1"/>
</dbReference>
<dbReference type="PANTHER" id="PTHR13420">
    <property type="entry name" value="UPF0235 PROTEIN C15ORF40"/>
    <property type="match status" value="1"/>
</dbReference>
<dbReference type="InterPro" id="IPR036591">
    <property type="entry name" value="YggU-like_sf"/>
</dbReference>
<organism evidence="3 4">
    <name type="scientific">Bemisia tabaci</name>
    <name type="common">Sweetpotato whitefly</name>
    <name type="synonym">Aleurodes tabaci</name>
    <dbReference type="NCBI Taxonomy" id="7038"/>
    <lineage>
        <taxon>Eukaryota</taxon>
        <taxon>Metazoa</taxon>
        <taxon>Ecdysozoa</taxon>
        <taxon>Arthropoda</taxon>
        <taxon>Hexapoda</taxon>
        <taxon>Insecta</taxon>
        <taxon>Pterygota</taxon>
        <taxon>Neoptera</taxon>
        <taxon>Paraneoptera</taxon>
        <taxon>Hemiptera</taxon>
        <taxon>Sternorrhyncha</taxon>
        <taxon>Aleyrodoidea</taxon>
        <taxon>Aleyrodidae</taxon>
        <taxon>Aleyrodinae</taxon>
        <taxon>Bemisia</taxon>
    </lineage>
</organism>
<dbReference type="HAMAP" id="MF_00634">
    <property type="entry name" value="UPF0235"/>
    <property type="match status" value="1"/>
</dbReference>
<dbReference type="EMBL" id="OU963867">
    <property type="protein sequence ID" value="CAH0392254.1"/>
    <property type="molecule type" value="Genomic_DNA"/>
</dbReference>
<dbReference type="PANTHER" id="PTHR13420:SF7">
    <property type="entry name" value="UPF0235 PROTEIN C15ORF40"/>
    <property type="match status" value="1"/>
</dbReference>
<dbReference type="SUPFAM" id="SSF69786">
    <property type="entry name" value="YggU-like"/>
    <property type="match status" value="1"/>
</dbReference>
<dbReference type="Proteomes" id="UP001152759">
    <property type="component" value="Chromosome 6"/>
</dbReference>
<dbReference type="SMART" id="SM01152">
    <property type="entry name" value="DUF167"/>
    <property type="match status" value="1"/>
</dbReference>
<proteinExistence type="inferred from homology"/>
<comment type="similarity">
    <text evidence="1">Belongs to the UPF0235 family.</text>
</comment>
<accession>A0A9P0F503</accession>
<evidence type="ECO:0000313" key="3">
    <source>
        <dbReference type="EMBL" id="CAH0392254.1"/>
    </source>
</evidence>
<evidence type="ECO:0000313" key="4">
    <source>
        <dbReference type="Proteomes" id="UP001152759"/>
    </source>
</evidence>
<evidence type="ECO:0000256" key="2">
    <source>
        <dbReference type="SAM" id="MobiDB-lite"/>
    </source>
</evidence>
<feature type="compositionally biased region" description="Basic and acidic residues" evidence="2">
    <location>
        <begin position="58"/>
        <end position="69"/>
    </location>
</feature>
<dbReference type="AlphaFoldDB" id="A0A9P0F503"/>
<keyword evidence="4" id="KW-1185">Reference proteome</keyword>
<dbReference type="NCBIfam" id="TIGR00251">
    <property type="entry name" value="DUF167 family protein"/>
    <property type="match status" value="1"/>
</dbReference>
<name>A0A9P0F503_BEMTA</name>
<dbReference type="Gene3D" id="3.30.1200.10">
    <property type="entry name" value="YggU-like"/>
    <property type="match status" value="1"/>
</dbReference>
<sequence>MLFLVFSGHYGQRQRFNTSYVKKIVKFSLLLMFLSVLSRSLSDARRLKMPKPSSKNAKKSEASEPKESSTADAIAENKNGNIVLSIQAKPGAKQNNIVDISSEGIGVQINAPPVEGEANTELVKFLSKVLGIRKSDLNLDKGSRSRKKVIVIEKSAISIDEVRKKINEEIARN</sequence>
<dbReference type="InterPro" id="IPR003746">
    <property type="entry name" value="DUF167"/>
</dbReference>
<reference evidence="3" key="1">
    <citation type="submission" date="2021-12" db="EMBL/GenBank/DDBJ databases">
        <authorList>
            <person name="King R."/>
        </authorList>
    </citation>
    <scope>NUCLEOTIDE SEQUENCE</scope>
</reference>
<feature type="region of interest" description="Disordered" evidence="2">
    <location>
        <begin position="45"/>
        <end position="75"/>
    </location>
</feature>
<dbReference type="GO" id="GO:0005737">
    <property type="term" value="C:cytoplasm"/>
    <property type="evidence" value="ECO:0007669"/>
    <property type="project" value="TreeGrafter"/>
</dbReference>
<evidence type="ECO:0000256" key="1">
    <source>
        <dbReference type="ARBA" id="ARBA00010364"/>
    </source>
</evidence>
<dbReference type="KEGG" id="btab:109036493"/>
<protein>
    <submittedName>
        <fullName evidence="3">Uncharacterized protein</fullName>
    </submittedName>
</protein>
<gene>
    <name evidence="3" type="ORF">BEMITA_LOCUS10788</name>
</gene>